<evidence type="ECO:0000256" key="1">
    <source>
        <dbReference type="SAM" id="MobiDB-lite"/>
    </source>
</evidence>
<dbReference type="RefSeq" id="WP_089766461.1">
    <property type="nucleotide sequence ID" value="NZ_FNPB01000003.1"/>
</dbReference>
<accession>A0A1H3F6U0</accession>
<sequence>MGQGDERWYNRADVLEGQAVRMPLLDEEAERQLHKTATLLAEGCRRKAELLSDPSISVAQAYEREFEYIAKRCKYRLRQVAGDDYEAVAKAYITGERDDRTGALAVYYLEALWRIQRRSTVPGMLFFPLIIRYPNSYTANLRFPHVHTTTESVIFESPGHAKVGPDDPHAQQYFDDSQHEQDRAADYLRRAAQTYHEQFPHPDDLPDDEPRYGGIVGAAGRRGSMFTEMLAPVEPDPDRFDEPPTEPELVPAGTEAERTAREYLPEAAALTD</sequence>
<dbReference type="Proteomes" id="UP000199170">
    <property type="component" value="Unassembled WGS sequence"/>
</dbReference>
<reference evidence="3" key="1">
    <citation type="submission" date="2016-10" db="EMBL/GenBank/DDBJ databases">
        <authorList>
            <person name="Varghese N."/>
            <person name="Submissions S."/>
        </authorList>
    </citation>
    <scope>NUCLEOTIDE SEQUENCE [LARGE SCALE GENOMIC DNA]</scope>
    <source>
        <strain evidence="3">CGMCC 1.10118</strain>
    </source>
</reference>
<evidence type="ECO:0000313" key="3">
    <source>
        <dbReference type="Proteomes" id="UP000199170"/>
    </source>
</evidence>
<protein>
    <submittedName>
        <fullName evidence="2">Uncharacterized protein</fullName>
    </submittedName>
</protein>
<gene>
    <name evidence="2" type="ORF">SAMN04487946_103195</name>
</gene>
<feature type="region of interest" description="Disordered" evidence="1">
    <location>
        <begin position="232"/>
        <end position="258"/>
    </location>
</feature>
<dbReference type="InterPro" id="IPR048687">
    <property type="entry name" value="HVO_2248-like"/>
</dbReference>
<dbReference type="STRING" id="660517.SAMN04487946_103195"/>
<dbReference type="OrthoDB" id="258723at2157"/>
<name>A0A1H3F6U0_9EURY</name>
<keyword evidence="3" id="KW-1185">Reference proteome</keyword>
<organism evidence="2 3">
    <name type="scientific">Halobellus clavatus</name>
    <dbReference type="NCBI Taxonomy" id="660517"/>
    <lineage>
        <taxon>Archaea</taxon>
        <taxon>Methanobacteriati</taxon>
        <taxon>Methanobacteriota</taxon>
        <taxon>Stenosarchaea group</taxon>
        <taxon>Halobacteria</taxon>
        <taxon>Halobacteriales</taxon>
        <taxon>Haloferacaceae</taxon>
        <taxon>Halobellus</taxon>
    </lineage>
</organism>
<dbReference type="EMBL" id="FNPB01000003">
    <property type="protein sequence ID" value="SDX86691.1"/>
    <property type="molecule type" value="Genomic_DNA"/>
</dbReference>
<dbReference type="AlphaFoldDB" id="A0A1H3F6U0"/>
<dbReference type="Pfam" id="PF21535">
    <property type="entry name" value="HVO_2248"/>
    <property type="match status" value="1"/>
</dbReference>
<proteinExistence type="predicted"/>
<evidence type="ECO:0000313" key="2">
    <source>
        <dbReference type="EMBL" id="SDX86691.1"/>
    </source>
</evidence>